<dbReference type="AlphaFoldDB" id="A0A8J4EHM9"/>
<dbReference type="Pfam" id="PF22234">
    <property type="entry name" value="Rv2466c-like"/>
    <property type="match status" value="1"/>
</dbReference>
<comment type="caution">
    <text evidence="1">The sequence shown here is derived from an EMBL/GenBank/DDBJ whole genome shotgun (WGS) entry which is preliminary data.</text>
</comment>
<dbReference type="Gene3D" id="3.40.30.10">
    <property type="entry name" value="Glutaredoxin"/>
    <property type="match status" value="1"/>
</dbReference>
<sequence>MTQPDPHRWTSVWTAYQRTAAGAPLPASRDPTATDDARRALRAATGGPTPRVDLYIDPVCPYTWIVSRWLLEVEPLRDLDLRYHVMSLRMLNEHKVVDPGYRANVDASTGPSRVAAAVLTGHGPDRLRAWHTAFGSRIFDHWRMPDRGEYDTATRAALVDAGLPETLGDAADSDGYDDALRRSHEAAVGPVGADAGTPIVHLGGAAFFGPVLNAVPRGADALRIFDGLCLLAGSPAFFELKRTRTEPPTYG</sequence>
<dbReference type="SUPFAM" id="SSF52833">
    <property type="entry name" value="Thioredoxin-like"/>
    <property type="match status" value="1"/>
</dbReference>
<proteinExistence type="predicted"/>
<gene>
    <name evidence="1" type="ORF">Voc01_098100</name>
</gene>
<accession>A0A8J4EHM9</accession>
<dbReference type="RefSeq" id="WP_307781623.1">
    <property type="nucleotide sequence ID" value="NZ_BOPH01000145.1"/>
</dbReference>
<dbReference type="InterPro" id="IPR036249">
    <property type="entry name" value="Thioredoxin-like_sf"/>
</dbReference>
<dbReference type="EMBL" id="BOPH01000145">
    <property type="protein sequence ID" value="GIJ74893.1"/>
    <property type="molecule type" value="Genomic_DNA"/>
</dbReference>
<dbReference type="Proteomes" id="UP000635606">
    <property type="component" value="Unassembled WGS sequence"/>
</dbReference>
<keyword evidence="2" id="KW-1185">Reference proteome</keyword>
<dbReference type="InterPro" id="IPR053977">
    <property type="entry name" value="Rv2466c-like"/>
</dbReference>
<evidence type="ECO:0000313" key="1">
    <source>
        <dbReference type="EMBL" id="GIJ74893.1"/>
    </source>
</evidence>
<reference evidence="1" key="1">
    <citation type="submission" date="2021-01" db="EMBL/GenBank/DDBJ databases">
        <title>Whole genome shotgun sequence of Virgisporangium ochraceum NBRC 16418.</title>
        <authorList>
            <person name="Komaki H."/>
            <person name="Tamura T."/>
        </authorList>
    </citation>
    <scope>NUCLEOTIDE SEQUENCE</scope>
    <source>
        <strain evidence="1">NBRC 16418</strain>
    </source>
</reference>
<organism evidence="1 2">
    <name type="scientific">Virgisporangium ochraceum</name>
    <dbReference type="NCBI Taxonomy" id="65505"/>
    <lineage>
        <taxon>Bacteria</taxon>
        <taxon>Bacillati</taxon>
        <taxon>Actinomycetota</taxon>
        <taxon>Actinomycetes</taxon>
        <taxon>Micromonosporales</taxon>
        <taxon>Micromonosporaceae</taxon>
        <taxon>Virgisporangium</taxon>
    </lineage>
</organism>
<evidence type="ECO:0000313" key="2">
    <source>
        <dbReference type="Proteomes" id="UP000635606"/>
    </source>
</evidence>
<protein>
    <submittedName>
        <fullName evidence="1">DSBA oxidoreductase</fullName>
    </submittedName>
</protein>
<name>A0A8J4EHM9_9ACTN</name>